<keyword evidence="2" id="KW-0274">FAD</keyword>
<dbReference type="InterPro" id="IPR002888">
    <property type="entry name" value="2Fe-2S-bd"/>
</dbReference>
<dbReference type="InterPro" id="IPR012175">
    <property type="entry name" value="Xanth_DH_ssu_bac"/>
</dbReference>
<dbReference type="PROSITE" id="PS51387">
    <property type="entry name" value="FAD_PCMH"/>
    <property type="match status" value="1"/>
</dbReference>
<dbReference type="EC" id="1.17.1.4" evidence="6"/>
<dbReference type="NCBIfam" id="TIGR02963">
    <property type="entry name" value="xanthine_xdhA"/>
    <property type="match status" value="1"/>
</dbReference>
<evidence type="ECO:0000256" key="2">
    <source>
        <dbReference type="ARBA" id="ARBA00022827"/>
    </source>
</evidence>
<feature type="domain" description="2Fe-2S ferredoxin-type" evidence="4">
    <location>
        <begin position="3"/>
        <end position="84"/>
    </location>
</feature>
<dbReference type="EMBL" id="JAHOPB010000001">
    <property type="protein sequence ID" value="MBU8872712.1"/>
    <property type="molecule type" value="Genomic_DNA"/>
</dbReference>
<keyword evidence="3 6" id="KW-0560">Oxidoreductase</keyword>
<evidence type="ECO:0000259" key="5">
    <source>
        <dbReference type="PROSITE" id="PS51387"/>
    </source>
</evidence>
<accession>A0ABS6IDN6</accession>
<dbReference type="Pfam" id="PF00111">
    <property type="entry name" value="Fer2"/>
    <property type="match status" value="1"/>
</dbReference>
<keyword evidence="7" id="KW-1185">Reference proteome</keyword>
<protein>
    <submittedName>
        <fullName evidence="6">Xanthine dehydrogenase small subunit</fullName>
        <ecNumber evidence="6">1.17.1.4</ecNumber>
    </submittedName>
</protein>
<dbReference type="InterPro" id="IPR001041">
    <property type="entry name" value="2Fe-2S_ferredoxin-type"/>
</dbReference>
<dbReference type="Pfam" id="PF00941">
    <property type="entry name" value="FAD_binding_5"/>
    <property type="match status" value="1"/>
</dbReference>
<dbReference type="InterPro" id="IPR002346">
    <property type="entry name" value="Mopterin_DH_FAD-bd"/>
</dbReference>
<dbReference type="InterPro" id="IPR014307">
    <property type="entry name" value="Xanthine_DH_ssu"/>
</dbReference>
<dbReference type="InterPro" id="IPR016208">
    <property type="entry name" value="Ald_Oxase/xanthine_DH-like"/>
</dbReference>
<evidence type="ECO:0000313" key="7">
    <source>
        <dbReference type="Proteomes" id="UP000727907"/>
    </source>
</evidence>
<comment type="caution">
    <text evidence="6">The sequence shown here is derived from an EMBL/GenBank/DDBJ whole genome shotgun (WGS) entry which is preliminary data.</text>
</comment>
<dbReference type="InterPro" id="IPR006058">
    <property type="entry name" value="2Fe2S_fd_BS"/>
</dbReference>
<evidence type="ECO:0000259" key="4">
    <source>
        <dbReference type="PROSITE" id="PS51085"/>
    </source>
</evidence>
<dbReference type="SMART" id="SM01092">
    <property type="entry name" value="CO_deh_flav_C"/>
    <property type="match status" value="1"/>
</dbReference>
<dbReference type="PANTHER" id="PTHR45444">
    <property type="entry name" value="XANTHINE DEHYDROGENASE"/>
    <property type="match status" value="1"/>
</dbReference>
<dbReference type="PROSITE" id="PS51085">
    <property type="entry name" value="2FE2S_FER_2"/>
    <property type="match status" value="1"/>
</dbReference>
<evidence type="ECO:0000313" key="6">
    <source>
        <dbReference type="EMBL" id="MBU8872712.1"/>
    </source>
</evidence>
<feature type="domain" description="FAD-binding PCMH-type" evidence="5">
    <location>
        <begin position="170"/>
        <end position="349"/>
    </location>
</feature>
<dbReference type="InterPro" id="IPR016166">
    <property type="entry name" value="FAD-bd_PCMH"/>
</dbReference>
<name>A0ABS6IDN6_9HYPH</name>
<dbReference type="PANTHER" id="PTHR45444:SF3">
    <property type="entry name" value="XANTHINE DEHYDROGENASE"/>
    <property type="match status" value="1"/>
</dbReference>
<dbReference type="PROSITE" id="PS00197">
    <property type="entry name" value="2FE2S_FER_1"/>
    <property type="match status" value="1"/>
</dbReference>
<reference evidence="6 7" key="1">
    <citation type="submission" date="2021-06" db="EMBL/GenBank/DDBJ databases">
        <authorList>
            <person name="Lee D.H."/>
        </authorList>
    </citation>
    <scope>NUCLEOTIDE SEQUENCE [LARGE SCALE GENOMIC DNA]</scope>
    <source>
        <strain evidence="6 7">MMS21-HV4-11</strain>
    </source>
</reference>
<sequence length="462" mass="49262">MADNMRFALNDTLVDVPGLSPMTTLLDWLRDHRGLRGTKEGCAEGDCGACTVVLERDGRREAINSCIVLLGQVDGQSVRTVEGLRGAEGAPHPVQTAMAEADATQCGFCTPGFVMSALAFASGGNTADTGSIHDALAGNLCRCTGYRPIVEAMTRIAGLAVEPPPAAPAILARPASVVFDGAFFAPRTLDELLDLRAAHPDALLLAGATDLGLLASRARKPPKQVIHLRHVPELAAISTTDDKVTIGAAATYAAATSTLVEAFPALRSYLSRLGSRQIRNMGTIGGNIGTASPIGDMPPVLLALEASLTLVSKRGTREIPLDDFFLYYRKTALAPDEIIQSISMPRLWEGESFHCDKVSKRRDQDISTVAGAYRVRIRNGKIEDARLAFGGMAATPRRARAAEAALLKDGFAAAIAAVGEDFKPVDDWRGSADYRLQVAANLLRRLELRLADPQRVLEVEAL</sequence>
<dbReference type="PIRSF" id="PIRSF036557">
    <property type="entry name" value="XdhA_RC"/>
    <property type="match status" value="1"/>
</dbReference>
<dbReference type="Pfam" id="PF01799">
    <property type="entry name" value="Fer2_2"/>
    <property type="match status" value="1"/>
</dbReference>
<proteinExistence type="predicted"/>
<dbReference type="CDD" id="cd00207">
    <property type="entry name" value="fer2"/>
    <property type="match status" value="1"/>
</dbReference>
<organism evidence="6 7">
    <name type="scientific">Reyranella humidisoli</name>
    <dbReference type="NCBI Taxonomy" id="2849149"/>
    <lineage>
        <taxon>Bacteria</taxon>
        <taxon>Pseudomonadati</taxon>
        <taxon>Pseudomonadota</taxon>
        <taxon>Alphaproteobacteria</taxon>
        <taxon>Hyphomicrobiales</taxon>
        <taxon>Reyranellaceae</taxon>
        <taxon>Reyranella</taxon>
    </lineage>
</organism>
<dbReference type="GO" id="GO:0004854">
    <property type="term" value="F:xanthine dehydrogenase activity"/>
    <property type="evidence" value="ECO:0007669"/>
    <property type="project" value="UniProtKB-EC"/>
</dbReference>
<evidence type="ECO:0000256" key="1">
    <source>
        <dbReference type="ARBA" id="ARBA00022630"/>
    </source>
</evidence>
<keyword evidence="1" id="KW-0285">Flavoprotein</keyword>
<dbReference type="Pfam" id="PF03450">
    <property type="entry name" value="CO_deh_flav_C"/>
    <property type="match status" value="1"/>
</dbReference>
<dbReference type="Proteomes" id="UP000727907">
    <property type="component" value="Unassembled WGS sequence"/>
</dbReference>
<dbReference type="InterPro" id="IPR005107">
    <property type="entry name" value="CO_DH_flav_C"/>
</dbReference>
<gene>
    <name evidence="6" type="primary">xdhA</name>
    <name evidence="6" type="ORF">KQ910_03010</name>
</gene>
<evidence type="ECO:0000256" key="3">
    <source>
        <dbReference type="ARBA" id="ARBA00023002"/>
    </source>
</evidence>